<feature type="transmembrane region" description="Helical" evidence="5">
    <location>
        <begin position="48"/>
        <end position="71"/>
    </location>
</feature>
<evidence type="ECO:0000256" key="5">
    <source>
        <dbReference type="SAM" id="Phobius"/>
    </source>
</evidence>
<proteinExistence type="predicted"/>
<feature type="domain" description="Lipopolysaccharide assembly protein A" evidence="6">
    <location>
        <begin position="27"/>
        <end position="90"/>
    </location>
</feature>
<dbReference type="EMBL" id="MTSD02000001">
    <property type="protein sequence ID" value="OOV88389.1"/>
    <property type="molecule type" value="Genomic_DNA"/>
</dbReference>
<dbReference type="STRING" id="966.BTA35_0202435"/>
<dbReference type="InterPro" id="IPR010445">
    <property type="entry name" value="LapA_dom"/>
</dbReference>
<dbReference type="Pfam" id="PF06305">
    <property type="entry name" value="LapA_dom"/>
    <property type="match status" value="1"/>
</dbReference>
<dbReference type="GO" id="GO:0005886">
    <property type="term" value="C:plasma membrane"/>
    <property type="evidence" value="ECO:0007669"/>
    <property type="project" value="InterPro"/>
</dbReference>
<dbReference type="RefSeq" id="WP_077242823.1">
    <property type="nucleotide sequence ID" value="NZ_FXTS01000001.1"/>
</dbReference>
<evidence type="ECO:0000256" key="2">
    <source>
        <dbReference type="ARBA" id="ARBA00022692"/>
    </source>
</evidence>
<evidence type="ECO:0000256" key="1">
    <source>
        <dbReference type="ARBA" id="ARBA00022475"/>
    </source>
</evidence>
<dbReference type="AlphaFoldDB" id="A0A1T1HEV6"/>
<comment type="caution">
    <text evidence="7">The sequence shown here is derived from an EMBL/GenBank/DDBJ whole genome shotgun (WGS) entry which is preliminary data.</text>
</comment>
<sequence>MRWLKSGILFVVVLTLLITGVLFSSRNTTPYAIDLLIFRLPEISISLLILGSLVIGLVTGWLLSLTTFVRLKASQLRSEKALKTAQKELDTLRISGLKDSQNE</sequence>
<accession>A0A1T1HEV6</accession>
<keyword evidence="8" id="KW-1185">Reference proteome</keyword>
<gene>
    <name evidence="7" type="ORF">BTA35_0202435</name>
</gene>
<evidence type="ECO:0000256" key="3">
    <source>
        <dbReference type="ARBA" id="ARBA00022989"/>
    </source>
</evidence>
<organism evidence="7 8">
    <name type="scientific">Oceanospirillum linum</name>
    <dbReference type="NCBI Taxonomy" id="966"/>
    <lineage>
        <taxon>Bacteria</taxon>
        <taxon>Pseudomonadati</taxon>
        <taxon>Pseudomonadota</taxon>
        <taxon>Gammaproteobacteria</taxon>
        <taxon>Oceanospirillales</taxon>
        <taxon>Oceanospirillaceae</taxon>
        <taxon>Oceanospirillum</taxon>
    </lineage>
</organism>
<dbReference type="Proteomes" id="UP000190064">
    <property type="component" value="Unassembled WGS sequence"/>
</dbReference>
<protein>
    <recommendedName>
        <fullName evidence="6">Lipopolysaccharide assembly protein A domain-containing protein</fullName>
    </recommendedName>
</protein>
<keyword evidence="2 5" id="KW-0812">Transmembrane</keyword>
<keyword evidence="1" id="KW-1003">Cell membrane</keyword>
<evidence type="ECO:0000313" key="8">
    <source>
        <dbReference type="Proteomes" id="UP000190064"/>
    </source>
</evidence>
<name>A0A1T1HEV6_OCELI</name>
<evidence type="ECO:0000256" key="4">
    <source>
        <dbReference type="ARBA" id="ARBA00023136"/>
    </source>
</evidence>
<reference evidence="7" key="1">
    <citation type="submission" date="2017-02" db="EMBL/GenBank/DDBJ databases">
        <title>Draft Genome Sequence of the Salt Water Bacterium Oceanospirillum linum ATCC 11336.</title>
        <authorList>
            <person name="Trachtenberg A.M."/>
            <person name="Carney J.G."/>
            <person name="Linnane J.D."/>
            <person name="Rheaume B.A."/>
            <person name="Pitts N.L."/>
            <person name="Mykles D.L."/>
            <person name="Maclea K.S."/>
        </authorList>
    </citation>
    <scope>NUCLEOTIDE SEQUENCE [LARGE SCALE GENOMIC DNA]</scope>
    <source>
        <strain evidence="7">ATCC 11336</strain>
    </source>
</reference>
<keyword evidence="3 5" id="KW-1133">Transmembrane helix</keyword>
<evidence type="ECO:0000313" key="7">
    <source>
        <dbReference type="EMBL" id="OOV88389.1"/>
    </source>
</evidence>
<keyword evidence="4 5" id="KW-0472">Membrane</keyword>
<evidence type="ECO:0000259" key="6">
    <source>
        <dbReference type="Pfam" id="PF06305"/>
    </source>
</evidence>